<dbReference type="Proteomes" id="UP001201812">
    <property type="component" value="Unassembled WGS sequence"/>
</dbReference>
<name>A0AAD4MN73_9BILA</name>
<proteinExistence type="predicted"/>
<reference evidence="1" key="1">
    <citation type="submission" date="2022-01" db="EMBL/GenBank/DDBJ databases">
        <title>Genome Sequence Resource for Two Populations of Ditylenchus destructor, the Migratory Endoparasitic Phytonematode.</title>
        <authorList>
            <person name="Zhang H."/>
            <person name="Lin R."/>
            <person name="Xie B."/>
        </authorList>
    </citation>
    <scope>NUCLEOTIDE SEQUENCE</scope>
    <source>
        <strain evidence="1">BazhouSP</strain>
    </source>
</reference>
<accession>A0AAD4MN73</accession>
<organism evidence="1 2">
    <name type="scientific">Ditylenchus destructor</name>
    <dbReference type="NCBI Taxonomy" id="166010"/>
    <lineage>
        <taxon>Eukaryota</taxon>
        <taxon>Metazoa</taxon>
        <taxon>Ecdysozoa</taxon>
        <taxon>Nematoda</taxon>
        <taxon>Chromadorea</taxon>
        <taxon>Rhabditida</taxon>
        <taxon>Tylenchina</taxon>
        <taxon>Tylenchomorpha</taxon>
        <taxon>Sphaerularioidea</taxon>
        <taxon>Anguinidae</taxon>
        <taxon>Anguininae</taxon>
        <taxon>Ditylenchus</taxon>
    </lineage>
</organism>
<comment type="caution">
    <text evidence="1">The sequence shown here is derived from an EMBL/GenBank/DDBJ whole genome shotgun (WGS) entry which is preliminary data.</text>
</comment>
<dbReference type="AlphaFoldDB" id="A0AAD4MN73"/>
<gene>
    <name evidence="1" type="ORF">DdX_17314</name>
</gene>
<sequence>MNLKASHFSEHSVFENLSSMNRSTLLLFLCVFALSEVLLAAKKARIRGVVGVKNSSRVRFVRSACVTDDQCDKMCKLGGASGGTVSDINGAHCDCDGEMNPETKDTCAIGCALLGVGGGELFSEDCICNACQ</sequence>
<dbReference type="EMBL" id="JAKKPZ010000179">
    <property type="protein sequence ID" value="KAI1699435.1"/>
    <property type="molecule type" value="Genomic_DNA"/>
</dbReference>
<evidence type="ECO:0000313" key="2">
    <source>
        <dbReference type="Proteomes" id="UP001201812"/>
    </source>
</evidence>
<protein>
    <submittedName>
        <fullName evidence="1">Uncharacterized protein</fullName>
    </submittedName>
</protein>
<keyword evidence="2" id="KW-1185">Reference proteome</keyword>
<evidence type="ECO:0000313" key="1">
    <source>
        <dbReference type="EMBL" id="KAI1699435.1"/>
    </source>
</evidence>